<dbReference type="Pfam" id="PF00583">
    <property type="entry name" value="Acetyltransf_1"/>
    <property type="match status" value="1"/>
</dbReference>
<proteinExistence type="predicted"/>
<dbReference type="CDD" id="cd04301">
    <property type="entry name" value="NAT_SF"/>
    <property type="match status" value="1"/>
</dbReference>
<dbReference type="Pfam" id="PF01047">
    <property type="entry name" value="MarR"/>
    <property type="match status" value="1"/>
</dbReference>
<dbReference type="SMART" id="SM00347">
    <property type="entry name" value="HTH_MARR"/>
    <property type="match status" value="1"/>
</dbReference>
<dbReference type="InterPro" id="IPR036390">
    <property type="entry name" value="WH_DNA-bd_sf"/>
</dbReference>
<gene>
    <name evidence="3" type="ORF">J2045_003930</name>
</gene>
<evidence type="ECO:0000313" key="3">
    <source>
        <dbReference type="EMBL" id="MDQ0422880.1"/>
    </source>
</evidence>
<dbReference type="Gene3D" id="1.10.10.10">
    <property type="entry name" value="Winged helix-like DNA-binding domain superfamily/Winged helix DNA-binding domain"/>
    <property type="match status" value="1"/>
</dbReference>
<dbReference type="SUPFAM" id="SSF55729">
    <property type="entry name" value="Acyl-CoA N-acyltransferases (Nat)"/>
    <property type="match status" value="1"/>
</dbReference>
<keyword evidence="3" id="KW-0238">DNA-binding</keyword>
<dbReference type="EMBL" id="JAUSUW010000014">
    <property type="protein sequence ID" value="MDQ0422880.1"/>
    <property type="molecule type" value="Genomic_DNA"/>
</dbReference>
<dbReference type="InterPro" id="IPR036388">
    <property type="entry name" value="WH-like_DNA-bd_sf"/>
</dbReference>
<dbReference type="GO" id="GO:0003677">
    <property type="term" value="F:DNA binding"/>
    <property type="evidence" value="ECO:0007669"/>
    <property type="project" value="UniProtKB-KW"/>
</dbReference>
<feature type="domain" description="N-acetyltransferase" evidence="2">
    <location>
        <begin position="166"/>
        <end position="309"/>
    </location>
</feature>
<dbReference type="InterPro" id="IPR016181">
    <property type="entry name" value="Acyl_CoA_acyltransferase"/>
</dbReference>
<protein>
    <submittedName>
        <fullName evidence="3">DNA-binding MarR family transcriptional regulator/GNAT superfamily N-acetyltransferase</fullName>
    </submittedName>
</protein>
<dbReference type="PROSITE" id="PS50995">
    <property type="entry name" value="HTH_MARR_2"/>
    <property type="match status" value="1"/>
</dbReference>
<keyword evidence="4" id="KW-1185">Reference proteome</keyword>
<dbReference type="InterPro" id="IPR000182">
    <property type="entry name" value="GNAT_dom"/>
</dbReference>
<organism evidence="3 4">
    <name type="scientific">Peteryoungia aggregata LMG 23059</name>
    <dbReference type="NCBI Taxonomy" id="1368425"/>
    <lineage>
        <taxon>Bacteria</taxon>
        <taxon>Pseudomonadati</taxon>
        <taxon>Pseudomonadota</taxon>
        <taxon>Alphaproteobacteria</taxon>
        <taxon>Hyphomicrobiales</taxon>
        <taxon>Rhizobiaceae</taxon>
        <taxon>Peteryoungia</taxon>
    </lineage>
</organism>
<sequence length="329" mass="35687">MTLQAPDVAEIRSASRMLVRKLGFMGKTLAQTELSPSAVHALIEIGAAPGIPAQALCGLLNLDKSSISRMLRQLALSGDVEERADSRDKRVKRLYLTPAGEARLSQIHRFAEQQVTQAMGRLTPREQATTLDGLRLYAGALSPASEPASSRIEIAAGYRPGLIGRITEMHARHYARSSGFGQSFESLVASGLAEFAGRLDRPCNAIWCALRDGEIVGSVAIDGEDLGGGFAHLRWFIVEDGLQGAGVGRRLLTAAMGFVDQQAVPETHLWTFAGLNAARHLYEAQGFRCVEERKGSQWGREVLEQRFVRTLGANGANLPLVQDSTRTPR</sequence>
<dbReference type="PANTHER" id="PTHR33164">
    <property type="entry name" value="TRANSCRIPTIONAL REGULATOR, MARR FAMILY"/>
    <property type="match status" value="1"/>
</dbReference>
<dbReference type="SUPFAM" id="SSF46785">
    <property type="entry name" value="Winged helix' DNA-binding domain"/>
    <property type="match status" value="1"/>
</dbReference>
<dbReference type="InterPro" id="IPR000835">
    <property type="entry name" value="HTH_MarR-typ"/>
</dbReference>
<dbReference type="Gene3D" id="3.40.630.30">
    <property type="match status" value="1"/>
</dbReference>
<feature type="domain" description="HTH marR-type" evidence="1">
    <location>
        <begin position="1"/>
        <end position="139"/>
    </location>
</feature>
<comment type="caution">
    <text evidence="3">The sequence shown here is derived from an EMBL/GenBank/DDBJ whole genome shotgun (WGS) entry which is preliminary data.</text>
</comment>
<accession>A0ABU0GC00</accession>
<reference evidence="3 4" key="1">
    <citation type="submission" date="2023-07" db="EMBL/GenBank/DDBJ databases">
        <title>Genomic Encyclopedia of Type Strains, Phase IV (KMG-IV): sequencing the most valuable type-strain genomes for metagenomic binning, comparative biology and taxonomic classification.</title>
        <authorList>
            <person name="Goeker M."/>
        </authorList>
    </citation>
    <scope>NUCLEOTIDE SEQUENCE [LARGE SCALE GENOMIC DNA]</scope>
    <source>
        <strain evidence="3 4">DSM 1111</strain>
    </source>
</reference>
<evidence type="ECO:0000259" key="2">
    <source>
        <dbReference type="PROSITE" id="PS51186"/>
    </source>
</evidence>
<dbReference type="InterPro" id="IPR039422">
    <property type="entry name" value="MarR/SlyA-like"/>
</dbReference>
<name>A0ABU0GC00_9HYPH</name>
<dbReference type="PANTHER" id="PTHR33164:SF104">
    <property type="entry name" value="TRANSCRIPTIONAL REGULATORY PROTEIN"/>
    <property type="match status" value="1"/>
</dbReference>
<evidence type="ECO:0000259" key="1">
    <source>
        <dbReference type="PROSITE" id="PS50995"/>
    </source>
</evidence>
<dbReference type="Proteomes" id="UP001238496">
    <property type="component" value="Unassembled WGS sequence"/>
</dbReference>
<evidence type="ECO:0000313" key="4">
    <source>
        <dbReference type="Proteomes" id="UP001238496"/>
    </source>
</evidence>
<dbReference type="RefSeq" id="WP_307376011.1">
    <property type="nucleotide sequence ID" value="NZ_JAUSUW010000014.1"/>
</dbReference>
<dbReference type="PROSITE" id="PS51186">
    <property type="entry name" value="GNAT"/>
    <property type="match status" value="1"/>
</dbReference>